<feature type="region of interest" description="Disordered" evidence="1">
    <location>
        <begin position="124"/>
        <end position="157"/>
    </location>
</feature>
<dbReference type="AlphaFoldDB" id="A0AAN6TBU5"/>
<dbReference type="RefSeq" id="XP_064669067.1">
    <property type="nucleotide sequence ID" value="XM_064808722.1"/>
</dbReference>
<sequence>MPHVSTTSMQRYQEASASNFYAPSMTKPDALRRGVRGPLSSYTFLQTAYLAVRSASHSRWVSTSLGREGGSRRHRGTWTASVLRPSPTLAFRINSIVELRGAAGPTLPALEQVSAATAMDRPEACLPAPRWPGSGSTPPRQRRLATRSPSQLCYANE</sequence>
<protein>
    <submittedName>
        <fullName evidence="2">Uncharacterized protein</fullName>
    </submittedName>
</protein>
<evidence type="ECO:0000256" key="1">
    <source>
        <dbReference type="SAM" id="MobiDB-lite"/>
    </source>
</evidence>
<evidence type="ECO:0000313" key="2">
    <source>
        <dbReference type="EMBL" id="KAK4111497.1"/>
    </source>
</evidence>
<keyword evidence="3" id="KW-1185">Reference proteome</keyword>
<evidence type="ECO:0000313" key="3">
    <source>
        <dbReference type="Proteomes" id="UP001302812"/>
    </source>
</evidence>
<proteinExistence type="predicted"/>
<feature type="compositionally biased region" description="Polar residues" evidence="1">
    <location>
        <begin position="147"/>
        <end position="157"/>
    </location>
</feature>
<dbReference type="GeneID" id="89932845"/>
<name>A0AAN6TBU5_9PEZI</name>
<comment type="caution">
    <text evidence="2">The sequence shown here is derived from an EMBL/GenBank/DDBJ whole genome shotgun (WGS) entry which is preliminary data.</text>
</comment>
<reference evidence="2" key="2">
    <citation type="submission" date="2023-05" db="EMBL/GenBank/DDBJ databases">
        <authorList>
            <consortium name="Lawrence Berkeley National Laboratory"/>
            <person name="Steindorff A."/>
            <person name="Hensen N."/>
            <person name="Bonometti L."/>
            <person name="Westerberg I."/>
            <person name="Brannstrom I.O."/>
            <person name="Guillou S."/>
            <person name="Cros-Aarteil S."/>
            <person name="Calhoun S."/>
            <person name="Haridas S."/>
            <person name="Kuo A."/>
            <person name="Mondo S."/>
            <person name="Pangilinan J."/>
            <person name="Riley R."/>
            <person name="Labutti K."/>
            <person name="Andreopoulos B."/>
            <person name="Lipzen A."/>
            <person name="Chen C."/>
            <person name="Yanf M."/>
            <person name="Daum C."/>
            <person name="Ng V."/>
            <person name="Clum A."/>
            <person name="Ohm R."/>
            <person name="Martin F."/>
            <person name="Silar P."/>
            <person name="Natvig D."/>
            <person name="Lalanne C."/>
            <person name="Gautier V."/>
            <person name="Ament-Velasquez S.L."/>
            <person name="Kruys A."/>
            <person name="Hutchinson M.I."/>
            <person name="Powell A.J."/>
            <person name="Barry K."/>
            <person name="Miller A.N."/>
            <person name="Grigoriev I.V."/>
            <person name="Debuchy R."/>
            <person name="Gladieux P."/>
            <person name="Thoren M.H."/>
            <person name="Johannesson H."/>
        </authorList>
    </citation>
    <scope>NUCLEOTIDE SEQUENCE</scope>
    <source>
        <strain evidence="2">CBS 508.74</strain>
    </source>
</reference>
<dbReference type="Proteomes" id="UP001302812">
    <property type="component" value="Unassembled WGS sequence"/>
</dbReference>
<dbReference type="EMBL" id="MU853346">
    <property type="protein sequence ID" value="KAK4111497.1"/>
    <property type="molecule type" value="Genomic_DNA"/>
</dbReference>
<reference evidence="2" key="1">
    <citation type="journal article" date="2023" name="Mol. Phylogenet. Evol.">
        <title>Genome-scale phylogeny and comparative genomics of the fungal order Sordariales.</title>
        <authorList>
            <person name="Hensen N."/>
            <person name="Bonometti L."/>
            <person name="Westerberg I."/>
            <person name="Brannstrom I.O."/>
            <person name="Guillou S."/>
            <person name="Cros-Aarteil S."/>
            <person name="Calhoun S."/>
            <person name="Haridas S."/>
            <person name="Kuo A."/>
            <person name="Mondo S."/>
            <person name="Pangilinan J."/>
            <person name="Riley R."/>
            <person name="LaButti K."/>
            <person name="Andreopoulos B."/>
            <person name="Lipzen A."/>
            <person name="Chen C."/>
            <person name="Yan M."/>
            <person name="Daum C."/>
            <person name="Ng V."/>
            <person name="Clum A."/>
            <person name="Steindorff A."/>
            <person name="Ohm R.A."/>
            <person name="Martin F."/>
            <person name="Silar P."/>
            <person name="Natvig D.O."/>
            <person name="Lalanne C."/>
            <person name="Gautier V."/>
            <person name="Ament-Velasquez S.L."/>
            <person name="Kruys A."/>
            <person name="Hutchinson M.I."/>
            <person name="Powell A.J."/>
            <person name="Barry K."/>
            <person name="Miller A.N."/>
            <person name="Grigoriev I.V."/>
            <person name="Debuchy R."/>
            <person name="Gladieux P."/>
            <person name="Hiltunen Thoren M."/>
            <person name="Johannesson H."/>
        </authorList>
    </citation>
    <scope>NUCLEOTIDE SEQUENCE</scope>
    <source>
        <strain evidence="2">CBS 508.74</strain>
    </source>
</reference>
<organism evidence="2 3">
    <name type="scientific">Canariomyces notabilis</name>
    <dbReference type="NCBI Taxonomy" id="2074819"/>
    <lineage>
        <taxon>Eukaryota</taxon>
        <taxon>Fungi</taxon>
        <taxon>Dikarya</taxon>
        <taxon>Ascomycota</taxon>
        <taxon>Pezizomycotina</taxon>
        <taxon>Sordariomycetes</taxon>
        <taxon>Sordariomycetidae</taxon>
        <taxon>Sordariales</taxon>
        <taxon>Chaetomiaceae</taxon>
        <taxon>Canariomyces</taxon>
    </lineage>
</organism>
<accession>A0AAN6TBU5</accession>
<gene>
    <name evidence="2" type="ORF">N656DRAFT_165909</name>
</gene>